<evidence type="ECO:0008006" key="4">
    <source>
        <dbReference type="Google" id="ProtNLM"/>
    </source>
</evidence>
<dbReference type="SUPFAM" id="SSF56300">
    <property type="entry name" value="Metallo-dependent phosphatases"/>
    <property type="match status" value="1"/>
</dbReference>
<dbReference type="RefSeq" id="WP_086349061.1">
    <property type="nucleotide sequence ID" value="NZ_CP147247.1"/>
</dbReference>
<protein>
    <recommendedName>
        <fullName evidence="4">Calcineurin-like phosphoesterase domain-containing protein</fullName>
    </recommendedName>
</protein>
<evidence type="ECO:0000313" key="1">
    <source>
        <dbReference type="EMBL" id="OTP15774.1"/>
    </source>
</evidence>
<dbReference type="InterPro" id="IPR029052">
    <property type="entry name" value="Metallo-depent_PP-like"/>
</dbReference>
<organism evidence="1">
    <name type="scientific">Candidatus Enterococcus clewellii</name>
    <dbReference type="NCBI Taxonomy" id="1834193"/>
    <lineage>
        <taxon>Bacteria</taxon>
        <taxon>Bacillati</taxon>
        <taxon>Bacillota</taxon>
        <taxon>Bacilli</taxon>
        <taxon>Lactobacillales</taxon>
        <taxon>Enterococcaceae</taxon>
        <taxon>Enterococcus</taxon>
    </lineage>
</organism>
<dbReference type="EMBL" id="CP147247">
    <property type="protein sequence ID" value="WYJ92087.1"/>
    <property type="molecule type" value="Genomic_DNA"/>
</dbReference>
<reference evidence="2" key="2">
    <citation type="submission" date="2017-05" db="EMBL/GenBank/DDBJ databases">
        <authorList>
            <consortium name="The Broad Institute Genomics Platform"/>
            <consortium name="The Broad Institute Genomic Center for Infectious Diseases"/>
            <person name="Earl A."/>
            <person name="Manson A."/>
            <person name="Schwartman J."/>
            <person name="Gilmore M."/>
            <person name="Abouelleil A."/>
            <person name="Cao P."/>
            <person name="Chapman S."/>
            <person name="Cusick C."/>
            <person name="Shea T."/>
            <person name="Young S."/>
            <person name="Neafsey D."/>
            <person name="Nusbaum C."/>
            <person name="Birren B."/>
        </authorList>
    </citation>
    <scope>NUCLEOTIDE SEQUENCE</scope>
    <source>
        <strain evidence="2">9E7_DIV0242</strain>
    </source>
</reference>
<evidence type="ECO:0000313" key="2">
    <source>
        <dbReference type="EMBL" id="WYJ92087.1"/>
    </source>
</evidence>
<dbReference type="Proteomes" id="UP000195141">
    <property type="component" value="Chromosome"/>
</dbReference>
<accession>A0A242K6E1</accession>
<keyword evidence="3" id="KW-1185">Reference proteome</keyword>
<sequence>MAVERDILTDETQCLQNNIGLSGVYDTLEELQNSYPNGKEGLFEVIADRDLYTYSNGSWTRLVGQGCDDLMQKSRVDPASKASLPAHPALEQASPILVDPKALPFGSFHTQIAAGVTENMPKNHLIGQHYMNKNGVEGGGREYYDLINAVQPVYWTGVRSEYMNEEIHWTYHGLNPDEYLRALSTHIYGLKAKRERYDITNRVTFLQETDTHVAKHQHDIGRNNIAPLNIDRFEAITTLLNDDYDFRCHLGDWFDGEGPKNESFADLHSITKVFFSRDKKSFGVVGNHDYNCVYPTTVIPADQPKDFFSHEEVLSFFHKSTHPDTIYKDNMYYTDLVNKKIRVIVLNAFDNEVTPNASGSINILVRNTSSYGNKQVTDYYDTLTNTPADYNVIVLTHNTFQNVINTINQINGTTMRQISEAFQNSKRNNVTETGIKSENMEYDYYKLGMDIDFTGKPKNRIIGIFSGHLHADHYKNINNINYIVSKNAYFSGIGQGGIINTLTEAAFDIIDIDLDRKIVYCNRIGWGVDKRFVYGKNLLTNQDQVFTVTSNGGSNEVTSLTSFSDTVANLGLIYGQKCEVSIDVTIDTPVSGSFRIETAGSVIQSILPTTQINTFKPNLTRRLSYTMTVGTALISSTNILKTAVRCNSVSATTNIQLSNIRITPL</sequence>
<proteinExistence type="predicted"/>
<dbReference type="EMBL" id="NGMM01000003">
    <property type="protein sequence ID" value="OTP15774.1"/>
    <property type="molecule type" value="Genomic_DNA"/>
</dbReference>
<name>A0A242K6E1_9ENTE</name>
<reference evidence="2" key="3">
    <citation type="submission" date="2024-03" db="EMBL/GenBank/DDBJ databases">
        <title>The Genome Sequence of Enterococcus sp. DIV0242b.</title>
        <authorList>
            <consortium name="The Broad Institute Genomics Platform"/>
            <consortium name="The Broad Institute Microbial Omics Core"/>
            <consortium name="The Broad Institute Genomic Center for Infectious Diseases"/>
            <person name="Earl A."/>
            <person name="Manson A."/>
            <person name="Gilmore M."/>
            <person name="Schwartman J."/>
            <person name="Shea T."/>
            <person name="Abouelleil A."/>
            <person name="Cao P."/>
            <person name="Chapman S."/>
            <person name="Cusick C."/>
            <person name="Young S."/>
            <person name="Neafsey D."/>
            <person name="Nusbaum C."/>
            <person name="Birren B."/>
        </authorList>
    </citation>
    <scope>NUCLEOTIDE SEQUENCE</scope>
    <source>
        <strain evidence="2">9E7_DIV0242</strain>
    </source>
</reference>
<dbReference type="Gene3D" id="3.60.21.10">
    <property type="match status" value="1"/>
</dbReference>
<reference evidence="1" key="1">
    <citation type="submission" date="2017-05" db="EMBL/GenBank/DDBJ databases">
        <title>The Genome Sequence of Enterococcus sp. 9E7_DIV0242.</title>
        <authorList>
            <consortium name="The Broad Institute Genomics Platform"/>
            <consortium name="The Broad Institute Genomic Center for Infectious Diseases"/>
            <person name="Earl A."/>
            <person name="Manson A."/>
            <person name="Schwartman J."/>
            <person name="Gilmore M."/>
            <person name="Abouelleil A."/>
            <person name="Cao P."/>
            <person name="Chapman S."/>
            <person name="Cusick C."/>
            <person name="Shea T."/>
            <person name="Young S."/>
            <person name="Neafsey D."/>
            <person name="Nusbaum C."/>
            <person name="Birren B."/>
        </authorList>
    </citation>
    <scope>NUCLEOTIDE SEQUENCE [LARGE SCALE GENOMIC DNA]</scope>
    <source>
        <strain evidence="1">9E7_DIV0242</strain>
    </source>
</reference>
<dbReference type="OrthoDB" id="2323337at2"/>
<evidence type="ECO:0000313" key="3">
    <source>
        <dbReference type="Proteomes" id="UP000195141"/>
    </source>
</evidence>
<gene>
    <name evidence="1" type="ORF">A5888_001988</name>
    <name evidence="2" type="ORF">A5888_003860</name>
</gene>
<dbReference type="AlphaFoldDB" id="A0A242K6E1"/>